<accession>A0ABW7H458</accession>
<feature type="domain" description="Bacterial sugar transferase" evidence="2">
    <location>
        <begin position="3"/>
        <end position="193"/>
    </location>
</feature>
<keyword evidence="4" id="KW-1185">Reference proteome</keyword>
<dbReference type="GO" id="GO:0016740">
    <property type="term" value="F:transferase activity"/>
    <property type="evidence" value="ECO:0007669"/>
    <property type="project" value="UniProtKB-KW"/>
</dbReference>
<evidence type="ECO:0000313" key="4">
    <source>
        <dbReference type="Proteomes" id="UP001606303"/>
    </source>
</evidence>
<evidence type="ECO:0000259" key="2">
    <source>
        <dbReference type="Pfam" id="PF02397"/>
    </source>
</evidence>
<organism evidence="3 4">
    <name type="scientific">Pelomonas baiyunensis</name>
    <dbReference type="NCBI Taxonomy" id="3299026"/>
    <lineage>
        <taxon>Bacteria</taxon>
        <taxon>Pseudomonadati</taxon>
        <taxon>Pseudomonadota</taxon>
        <taxon>Betaproteobacteria</taxon>
        <taxon>Burkholderiales</taxon>
        <taxon>Sphaerotilaceae</taxon>
        <taxon>Roseateles</taxon>
    </lineage>
</organism>
<dbReference type="PANTHER" id="PTHR30576">
    <property type="entry name" value="COLANIC BIOSYNTHESIS UDP-GLUCOSE LIPID CARRIER TRANSFERASE"/>
    <property type="match status" value="1"/>
</dbReference>
<comment type="caution">
    <text evidence="3">The sequence shown here is derived from an EMBL/GenBank/DDBJ whole genome shotgun (WGS) entry which is preliminary data.</text>
</comment>
<dbReference type="RefSeq" id="WP_394386936.1">
    <property type="nucleotide sequence ID" value="NZ_JBIGIB010000006.1"/>
</dbReference>
<sequence length="195" mass="21638">MPKRLFDLIAAALGLALLWPLLLLAALWVKLDSPGPVLFRQVRVGRYGVPFTIHKFRTMRTEPGAAITVGADPRITRSGQVLRQTKLDELPQLWDVLRGAMSLVGPRPELPRYVALYPADLRERVLAVRPGITDPASLAFSHEAELLAVADDPEREYREVILPAKLRLSADYAARASLATDLRLIFSTLARVVRG</sequence>
<dbReference type="EMBL" id="JBIGIB010000006">
    <property type="protein sequence ID" value="MFG6468675.1"/>
    <property type="molecule type" value="Genomic_DNA"/>
</dbReference>
<dbReference type="InterPro" id="IPR003362">
    <property type="entry name" value="Bact_transf"/>
</dbReference>
<proteinExistence type="inferred from homology"/>
<evidence type="ECO:0000256" key="1">
    <source>
        <dbReference type="ARBA" id="ARBA00006464"/>
    </source>
</evidence>
<dbReference type="Proteomes" id="UP001606303">
    <property type="component" value="Unassembled WGS sequence"/>
</dbReference>
<gene>
    <name evidence="3" type="ORF">ACG01O_18780</name>
</gene>
<name>A0ABW7H458_9BURK</name>
<evidence type="ECO:0000313" key="3">
    <source>
        <dbReference type="EMBL" id="MFG6468675.1"/>
    </source>
</evidence>
<dbReference type="PANTHER" id="PTHR30576:SF20">
    <property type="entry name" value="QUINOVOSAMINEPHOSPHOTRANSFERAE-RELATED"/>
    <property type="match status" value="1"/>
</dbReference>
<reference evidence="3 4" key="1">
    <citation type="submission" date="2024-08" db="EMBL/GenBank/DDBJ databases">
        <authorList>
            <person name="Lu H."/>
        </authorList>
    </citation>
    <scope>NUCLEOTIDE SEQUENCE [LARGE SCALE GENOMIC DNA]</scope>
    <source>
        <strain evidence="3 4">BYS87W</strain>
    </source>
</reference>
<keyword evidence="3" id="KW-0808">Transferase</keyword>
<dbReference type="EC" id="2.7.8.-" evidence="3"/>
<comment type="similarity">
    <text evidence="1">Belongs to the bacterial sugar transferase family.</text>
</comment>
<protein>
    <submittedName>
        <fullName evidence="3">Sugar transferase</fullName>
        <ecNumber evidence="3">2.7.8.-</ecNumber>
    </submittedName>
</protein>
<dbReference type="Pfam" id="PF02397">
    <property type="entry name" value="Bac_transf"/>
    <property type="match status" value="1"/>
</dbReference>